<reference evidence="1 2" key="1">
    <citation type="journal article" date="2016" name="Mol. Biol. Evol.">
        <title>Comparative Genomics of Early-Diverging Mushroom-Forming Fungi Provides Insights into the Origins of Lignocellulose Decay Capabilities.</title>
        <authorList>
            <person name="Nagy L.G."/>
            <person name="Riley R."/>
            <person name="Tritt A."/>
            <person name="Adam C."/>
            <person name="Daum C."/>
            <person name="Floudas D."/>
            <person name="Sun H."/>
            <person name="Yadav J.S."/>
            <person name="Pangilinan J."/>
            <person name="Larsson K.H."/>
            <person name="Matsuura K."/>
            <person name="Barry K."/>
            <person name="Labutti K."/>
            <person name="Kuo R."/>
            <person name="Ohm R.A."/>
            <person name="Bhattacharya S.S."/>
            <person name="Shirouzu T."/>
            <person name="Yoshinaga Y."/>
            <person name="Martin F.M."/>
            <person name="Grigoriev I.V."/>
            <person name="Hibbett D.S."/>
        </authorList>
    </citation>
    <scope>NUCLEOTIDE SEQUENCE [LARGE SCALE GENOMIC DNA]</scope>
    <source>
        <strain evidence="1 2">CBS 109695</strain>
    </source>
</reference>
<dbReference type="EMBL" id="KV417543">
    <property type="protein sequence ID" value="KZP22004.1"/>
    <property type="molecule type" value="Genomic_DNA"/>
</dbReference>
<dbReference type="Proteomes" id="UP000076532">
    <property type="component" value="Unassembled WGS sequence"/>
</dbReference>
<dbReference type="OrthoDB" id="407298at2759"/>
<evidence type="ECO:0000313" key="2">
    <source>
        <dbReference type="Proteomes" id="UP000076532"/>
    </source>
</evidence>
<evidence type="ECO:0000313" key="1">
    <source>
        <dbReference type="EMBL" id="KZP22004.1"/>
    </source>
</evidence>
<proteinExistence type="predicted"/>
<gene>
    <name evidence="1" type="ORF">FIBSPDRAFT_496297</name>
</gene>
<keyword evidence="2" id="KW-1185">Reference proteome</keyword>
<organism evidence="1 2">
    <name type="scientific">Athelia psychrophila</name>
    <dbReference type="NCBI Taxonomy" id="1759441"/>
    <lineage>
        <taxon>Eukaryota</taxon>
        <taxon>Fungi</taxon>
        <taxon>Dikarya</taxon>
        <taxon>Basidiomycota</taxon>
        <taxon>Agaricomycotina</taxon>
        <taxon>Agaricomycetes</taxon>
        <taxon>Agaricomycetidae</taxon>
        <taxon>Atheliales</taxon>
        <taxon>Atheliaceae</taxon>
        <taxon>Athelia</taxon>
    </lineage>
</organism>
<dbReference type="AlphaFoldDB" id="A0A166KKR6"/>
<name>A0A166KKR6_9AGAM</name>
<sequence length="92" mass="10393">MGITMSTHRTCLRSNGYLPHNGKHSSNPTLENPPRWLRSLNHRMVLLLPTFLIPQLAPPSLSNIARHNRIGHDAILVYKNTLMEDENAKTTA</sequence>
<accession>A0A166KKR6</accession>
<protein>
    <submittedName>
        <fullName evidence="1">Uncharacterized protein</fullName>
    </submittedName>
</protein>